<feature type="transmembrane region" description="Helical" evidence="2">
    <location>
        <begin position="179"/>
        <end position="199"/>
    </location>
</feature>
<dbReference type="InterPro" id="IPR004252">
    <property type="entry name" value="Probable_transposase_24"/>
</dbReference>
<gene>
    <name evidence="3" type="ORF">Ahy_B05g076597</name>
</gene>
<dbReference type="PANTHER" id="PTHR33144">
    <property type="entry name" value="OS10G0409366 PROTEIN-RELATED"/>
    <property type="match status" value="1"/>
</dbReference>
<evidence type="ECO:0000313" key="3">
    <source>
        <dbReference type="EMBL" id="RYR08774.1"/>
    </source>
</evidence>
<feature type="region of interest" description="Disordered" evidence="1">
    <location>
        <begin position="20"/>
        <end position="49"/>
    </location>
</feature>
<dbReference type="Proteomes" id="UP000289738">
    <property type="component" value="Chromosome B05"/>
</dbReference>
<feature type="compositionally biased region" description="Low complexity" evidence="1">
    <location>
        <begin position="37"/>
        <end position="49"/>
    </location>
</feature>
<evidence type="ECO:0000313" key="4">
    <source>
        <dbReference type="Proteomes" id="UP000289738"/>
    </source>
</evidence>
<dbReference type="PANTHER" id="PTHR33144:SF45">
    <property type="entry name" value="TRANSPOSASE TNP1_EN_SPM-LIKE DOMAIN-CONTAINING PROTEIN"/>
    <property type="match status" value="1"/>
</dbReference>
<evidence type="ECO:0000256" key="1">
    <source>
        <dbReference type="SAM" id="MobiDB-lite"/>
    </source>
</evidence>
<dbReference type="AlphaFoldDB" id="A0A444Z402"/>
<keyword evidence="2" id="KW-1133">Transmembrane helix</keyword>
<accession>A0A444Z402</accession>
<dbReference type="Pfam" id="PF03004">
    <property type="entry name" value="Transposase_24"/>
    <property type="match status" value="1"/>
</dbReference>
<comment type="caution">
    <text evidence="3">The sequence shown here is derived from an EMBL/GenBank/DDBJ whole genome shotgun (WGS) entry which is preliminary data.</text>
</comment>
<sequence length="295" mass="33411">MPKQKRYKNLLKVAYATNSSQDKSVVVANSSRDKPTASNASQSAAAANSSRDKLAVALYSSQDKSAASNSSRDKSAATNFSRDKSAAAANEYKDTTRLHLLAKDMHNFSEGLRIVVNFDKQHVAIGEAAGLLAGVCGQLATDCVAFPISFEKWLDIPESFFENQWKIFPSKKITQTLKLISLPLFSYICWLIYILCYILKARFCFKREHRIKLWNEFYDPRLSKTEIINNAPEDTAPHQWALFAEYRLKPKTQNLCKRNQEIWQKQIIPHTLGAKSIARRRAELTEDTGKEVSRV</sequence>
<keyword evidence="4" id="KW-1185">Reference proteome</keyword>
<protein>
    <submittedName>
        <fullName evidence="3">Uncharacterized protein</fullName>
    </submittedName>
</protein>
<keyword evidence="2" id="KW-0812">Transmembrane</keyword>
<organism evidence="3 4">
    <name type="scientific">Arachis hypogaea</name>
    <name type="common">Peanut</name>
    <dbReference type="NCBI Taxonomy" id="3818"/>
    <lineage>
        <taxon>Eukaryota</taxon>
        <taxon>Viridiplantae</taxon>
        <taxon>Streptophyta</taxon>
        <taxon>Embryophyta</taxon>
        <taxon>Tracheophyta</taxon>
        <taxon>Spermatophyta</taxon>
        <taxon>Magnoliopsida</taxon>
        <taxon>eudicotyledons</taxon>
        <taxon>Gunneridae</taxon>
        <taxon>Pentapetalae</taxon>
        <taxon>rosids</taxon>
        <taxon>fabids</taxon>
        <taxon>Fabales</taxon>
        <taxon>Fabaceae</taxon>
        <taxon>Papilionoideae</taxon>
        <taxon>50 kb inversion clade</taxon>
        <taxon>dalbergioids sensu lato</taxon>
        <taxon>Dalbergieae</taxon>
        <taxon>Pterocarpus clade</taxon>
        <taxon>Arachis</taxon>
    </lineage>
</organism>
<dbReference type="EMBL" id="SDMP01000015">
    <property type="protein sequence ID" value="RYR08774.1"/>
    <property type="molecule type" value="Genomic_DNA"/>
</dbReference>
<proteinExistence type="predicted"/>
<feature type="compositionally biased region" description="Polar residues" evidence="1">
    <location>
        <begin position="20"/>
        <end position="30"/>
    </location>
</feature>
<evidence type="ECO:0000256" key="2">
    <source>
        <dbReference type="SAM" id="Phobius"/>
    </source>
</evidence>
<keyword evidence="2" id="KW-0472">Membrane</keyword>
<name>A0A444Z402_ARAHY</name>
<reference evidence="3 4" key="1">
    <citation type="submission" date="2019-01" db="EMBL/GenBank/DDBJ databases">
        <title>Sequencing of cultivated peanut Arachis hypogaea provides insights into genome evolution and oil improvement.</title>
        <authorList>
            <person name="Chen X."/>
        </authorList>
    </citation>
    <scope>NUCLEOTIDE SEQUENCE [LARGE SCALE GENOMIC DNA]</scope>
    <source>
        <strain evidence="4">cv. Fuhuasheng</strain>
        <tissue evidence="3">Leaves</tissue>
    </source>
</reference>